<dbReference type="Proteomes" id="UP000708208">
    <property type="component" value="Unassembled WGS sequence"/>
</dbReference>
<organism evidence="2 3">
    <name type="scientific">Allacma fusca</name>
    <dbReference type="NCBI Taxonomy" id="39272"/>
    <lineage>
        <taxon>Eukaryota</taxon>
        <taxon>Metazoa</taxon>
        <taxon>Ecdysozoa</taxon>
        <taxon>Arthropoda</taxon>
        <taxon>Hexapoda</taxon>
        <taxon>Collembola</taxon>
        <taxon>Symphypleona</taxon>
        <taxon>Sminthuridae</taxon>
        <taxon>Allacma</taxon>
    </lineage>
</organism>
<sequence>MINKDFFFEAAAYHFQLLSLPRDKVLDTTSGGLLFSRVRYSYCQQIQLSKVGGRRVDAEYPPTDVIYSERGKDVRAKPSNHEDPAPYSR</sequence>
<protein>
    <submittedName>
        <fullName evidence="2">Uncharacterized protein</fullName>
    </submittedName>
</protein>
<feature type="region of interest" description="Disordered" evidence="1">
    <location>
        <begin position="67"/>
        <end position="89"/>
    </location>
</feature>
<name>A0A8J2KEL0_9HEXA</name>
<dbReference type="EMBL" id="CAJVCH010276371">
    <property type="protein sequence ID" value="CAG7734788.1"/>
    <property type="molecule type" value="Genomic_DNA"/>
</dbReference>
<keyword evidence="3" id="KW-1185">Reference proteome</keyword>
<reference evidence="2" key="1">
    <citation type="submission" date="2021-06" db="EMBL/GenBank/DDBJ databases">
        <authorList>
            <person name="Hodson N. C."/>
            <person name="Mongue J. A."/>
            <person name="Jaron S. K."/>
        </authorList>
    </citation>
    <scope>NUCLEOTIDE SEQUENCE</scope>
</reference>
<dbReference type="AlphaFoldDB" id="A0A8J2KEL0"/>
<evidence type="ECO:0000313" key="3">
    <source>
        <dbReference type="Proteomes" id="UP000708208"/>
    </source>
</evidence>
<evidence type="ECO:0000256" key="1">
    <source>
        <dbReference type="SAM" id="MobiDB-lite"/>
    </source>
</evidence>
<evidence type="ECO:0000313" key="2">
    <source>
        <dbReference type="EMBL" id="CAG7734788.1"/>
    </source>
</evidence>
<accession>A0A8J2KEL0</accession>
<proteinExistence type="predicted"/>
<gene>
    <name evidence="2" type="ORF">AFUS01_LOCUS23158</name>
</gene>
<comment type="caution">
    <text evidence="2">The sequence shown here is derived from an EMBL/GenBank/DDBJ whole genome shotgun (WGS) entry which is preliminary data.</text>
</comment>